<evidence type="ECO:0000313" key="2">
    <source>
        <dbReference type="EMBL" id="TDO25877.1"/>
    </source>
</evidence>
<dbReference type="Proteomes" id="UP000295741">
    <property type="component" value="Unassembled WGS sequence"/>
</dbReference>
<feature type="transmembrane region" description="Helical" evidence="1">
    <location>
        <begin position="40"/>
        <end position="64"/>
    </location>
</feature>
<proteinExistence type="predicted"/>
<comment type="caution">
    <text evidence="2">The sequence shown here is derived from an EMBL/GenBank/DDBJ whole genome shotgun (WGS) entry which is preliminary data.</text>
</comment>
<keyword evidence="1" id="KW-1133">Transmembrane helix</keyword>
<feature type="transmembrane region" description="Helical" evidence="1">
    <location>
        <begin position="6"/>
        <end position="28"/>
    </location>
</feature>
<accession>A0A4R6IU81</accession>
<gene>
    <name evidence="2" type="ORF">BC659_2801</name>
</gene>
<evidence type="ECO:0000256" key="1">
    <source>
        <dbReference type="SAM" id="Phobius"/>
    </source>
</evidence>
<keyword evidence="3" id="KW-1185">Reference proteome</keyword>
<keyword evidence="1" id="KW-0812">Transmembrane</keyword>
<evidence type="ECO:0000313" key="3">
    <source>
        <dbReference type="Proteomes" id="UP000295741"/>
    </source>
</evidence>
<reference evidence="2 3" key="1">
    <citation type="submission" date="2019-03" db="EMBL/GenBank/DDBJ databases">
        <title>Genomic Encyclopedia of Archaeal and Bacterial Type Strains, Phase II (KMG-II): from individual species to whole genera.</title>
        <authorList>
            <person name="Goeker M."/>
        </authorList>
    </citation>
    <scope>NUCLEOTIDE SEQUENCE [LARGE SCALE GENOMIC DNA]</scope>
    <source>
        <strain evidence="2 3">DSM 28323</strain>
    </source>
</reference>
<protein>
    <submittedName>
        <fullName evidence="2">Uncharacterized protein</fullName>
    </submittedName>
</protein>
<keyword evidence="1" id="KW-0472">Membrane</keyword>
<name>A0A4R6IU81_9BACT</name>
<feature type="transmembrane region" description="Helical" evidence="1">
    <location>
        <begin position="76"/>
        <end position="96"/>
    </location>
</feature>
<dbReference type="EMBL" id="SNWP01000012">
    <property type="protein sequence ID" value="TDO25877.1"/>
    <property type="molecule type" value="Genomic_DNA"/>
</dbReference>
<organism evidence="2 3">
    <name type="scientific">Sediminibacterium goheungense</name>
    <dbReference type="NCBI Taxonomy" id="1086393"/>
    <lineage>
        <taxon>Bacteria</taxon>
        <taxon>Pseudomonadati</taxon>
        <taxon>Bacteroidota</taxon>
        <taxon>Chitinophagia</taxon>
        <taxon>Chitinophagales</taxon>
        <taxon>Chitinophagaceae</taxon>
        <taxon>Sediminibacterium</taxon>
    </lineage>
</organism>
<dbReference type="AlphaFoldDB" id="A0A4R6IU81"/>
<sequence>MAGFSFLSRFALICNLFFVGAMAVRIFFPIDDAHELGMVANIAVVMGLVLSPIVNMSVNLWYLILLLSRKQVTVPLWVRLFNVFILLAQLFFYIILPA</sequence>